<proteinExistence type="predicted"/>
<dbReference type="AlphaFoldDB" id="W2Y5G5"/>
<dbReference type="EMBL" id="ANIY01004437">
    <property type="protein sequence ID" value="ETP29429.1"/>
    <property type="molecule type" value="Genomic_DNA"/>
</dbReference>
<name>W2Y5G5_PHYNI</name>
<protein>
    <submittedName>
        <fullName evidence="1">Uncharacterized protein</fullName>
    </submittedName>
</protein>
<accession>W2Y5G5</accession>
<gene>
    <name evidence="1" type="ORF">F442_21421</name>
</gene>
<evidence type="ECO:0000313" key="2">
    <source>
        <dbReference type="Proteomes" id="UP000018948"/>
    </source>
</evidence>
<dbReference type="Proteomes" id="UP000018948">
    <property type="component" value="Unassembled WGS sequence"/>
</dbReference>
<evidence type="ECO:0000313" key="1">
    <source>
        <dbReference type="EMBL" id="ETP29429.1"/>
    </source>
</evidence>
<comment type="caution">
    <text evidence="1">The sequence shown here is derived from an EMBL/GenBank/DDBJ whole genome shotgun (WGS) entry which is preliminary data.</text>
</comment>
<feature type="non-terminal residue" evidence="1">
    <location>
        <position position="231"/>
    </location>
</feature>
<organism evidence="1 2">
    <name type="scientific">Phytophthora nicotianae P10297</name>
    <dbReference type="NCBI Taxonomy" id="1317064"/>
    <lineage>
        <taxon>Eukaryota</taxon>
        <taxon>Sar</taxon>
        <taxon>Stramenopiles</taxon>
        <taxon>Oomycota</taxon>
        <taxon>Peronosporomycetes</taxon>
        <taxon>Peronosporales</taxon>
        <taxon>Peronosporaceae</taxon>
        <taxon>Phytophthora</taxon>
    </lineage>
</organism>
<sequence length="231" mass="26140">CRSTRAFLQRLHQLWRRSSRFQSIRLPQDARHDLRWVASLLQNGAANRVPTSIMADTLEPAVHLFMDASNECIAVLYPAAREYIRLQFDEEERLGMKLPTSGSTSWFSTNVREALSAVLSVLVWGPQWQATCRPKDRPLHVRCWIDNASAVAWLGDHNTKNPAGQELTRVLYCAELSIFQPNSARSTSKNCRPAMAVALRHVTPKVSQHIETMVSVLLSPWLQSVAITNRP</sequence>
<dbReference type="OrthoDB" id="129365at2759"/>
<reference evidence="1 2" key="1">
    <citation type="submission" date="2013-11" db="EMBL/GenBank/DDBJ databases">
        <title>The Genome Sequence of Phytophthora parasitica P10297.</title>
        <authorList>
            <consortium name="The Broad Institute Genomics Platform"/>
            <person name="Russ C."/>
            <person name="Tyler B."/>
            <person name="Panabieres F."/>
            <person name="Shan W."/>
            <person name="Tripathy S."/>
            <person name="Grunwald N."/>
            <person name="Machado M."/>
            <person name="Johnson C.S."/>
            <person name="Walker B."/>
            <person name="Young S.K."/>
            <person name="Zeng Q."/>
            <person name="Gargeya S."/>
            <person name="Fitzgerald M."/>
            <person name="Haas B."/>
            <person name="Abouelleil A."/>
            <person name="Allen A.W."/>
            <person name="Alvarado L."/>
            <person name="Arachchi H.M."/>
            <person name="Berlin A.M."/>
            <person name="Chapman S.B."/>
            <person name="Gainer-Dewar J."/>
            <person name="Goldberg J."/>
            <person name="Griggs A."/>
            <person name="Gujja S."/>
            <person name="Hansen M."/>
            <person name="Howarth C."/>
            <person name="Imamovic A."/>
            <person name="Ireland A."/>
            <person name="Larimer J."/>
            <person name="McCowan C."/>
            <person name="Murphy C."/>
            <person name="Pearson M."/>
            <person name="Poon T.W."/>
            <person name="Priest M."/>
            <person name="Roberts A."/>
            <person name="Saif S."/>
            <person name="Shea T."/>
            <person name="Sisk P."/>
            <person name="Sykes S."/>
            <person name="Wortman J."/>
            <person name="Nusbaum C."/>
            <person name="Birren B."/>
        </authorList>
    </citation>
    <scope>NUCLEOTIDE SEQUENCE [LARGE SCALE GENOMIC DNA]</scope>
    <source>
        <strain evidence="1 2">P10297</strain>
    </source>
</reference>
<feature type="non-terminal residue" evidence="1">
    <location>
        <position position="1"/>
    </location>
</feature>